<dbReference type="EMBL" id="KE524931">
    <property type="protein sequence ID" value="KFB38313.1"/>
    <property type="molecule type" value="Genomic_DNA"/>
</dbReference>
<evidence type="ECO:0000313" key="3">
    <source>
        <dbReference type="Proteomes" id="UP000030765"/>
    </source>
</evidence>
<dbReference type="AlphaFoldDB" id="A0A084VK19"/>
<gene>
    <name evidence="1" type="ORF">ZHAS_00005660</name>
</gene>
<protein>
    <submittedName>
        <fullName evidence="1 2">Uncharacterized protein</fullName>
    </submittedName>
</protein>
<reference evidence="2" key="2">
    <citation type="submission" date="2020-05" db="UniProtKB">
        <authorList>
            <consortium name="EnsemblMetazoa"/>
        </authorList>
    </citation>
    <scope>IDENTIFICATION</scope>
</reference>
<accession>A0A084VK19</accession>
<keyword evidence="3" id="KW-1185">Reference proteome</keyword>
<reference evidence="1 3" key="1">
    <citation type="journal article" date="2014" name="BMC Genomics">
        <title>Genome sequence of Anopheles sinensis provides insight into genetics basis of mosquito competence for malaria parasites.</title>
        <authorList>
            <person name="Zhou D."/>
            <person name="Zhang D."/>
            <person name="Ding G."/>
            <person name="Shi L."/>
            <person name="Hou Q."/>
            <person name="Ye Y."/>
            <person name="Xu Y."/>
            <person name="Zhou H."/>
            <person name="Xiong C."/>
            <person name="Li S."/>
            <person name="Yu J."/>
            <person name="Hong S."/>
            <person name="Yu X."/>
            <person name="Zou P."/>
            <person name="Chen C."/>
            <person name="Chang X."/>
            <person name="Wang W."/>
            <person name="Lv Y."/>
            <person name="Sun Y."/>
            <person name="Ma L."/>
            <person name="Shen B."/>
            <person name="Zhu C."/>
        </authorList>
    </citation>
    <scope>NUCLEOTIDE SEQUENCE [LARGE SCALE GENOMIC DNA]</scope>
</reference>
<dbReference type="EMBL" id="ATLV01014044">
    <property type="status" value="NOT_ANNOTATED_CDS"/>
    <property type="molecule type" value="Genomic_DNA"/>
</dbReference>
<evidence type="ECO:0000313" key="2">
    <source>
        <dbReference type="EnsemblMetazoa" id="ASIC005660-PA"/>
    </source>
</evidence>
<sequence>MSAELTPTGKKVRPDERGWDAKHLHHRARIIAAEGHRKWIGNASGERRGEDKARSVLKICVRWSCFDYCKVLQVTPVLIFE</sequence>
<organism evidence="1">
    <name type="scientific">Anopheles sinensis</name>
    <name type="common">Mosquito</name>
    <dbReference type="NCBI Taxonomy" id="74873"/>
    <lineage>
        <taxon>Eukaryota</taxon>
        <taxon>Metazoa</taxon>
        <taxon>Ecdysozoa</taxon>
        <taxon>Arthropoda</taxon>
        <taxon>Hexapoda</taxon>
        <taxon>Insecta</taxon>
        <taxon>Pterygota</taxon>
        <taxon>Neoptera</taxon>
        <taxon>Endopterygota</taxon>
        <taxon>Diptera</taxon>
        <taxon>Nematocera</taxon>
        <taxon>Culicoidea</taxon>
        <taxon>Culicidae</taxon>
        <taxon>Anophelinae</taxon>
        <taxon>Anopheles</taxon>
    </lineage>
</organism>
<dbReference type="Proteomes" id="UP000030765">
    <property type="component" value="Unassembled WGS sequence"/>
</dbReference>
<proteinExistence type="predicted"/>
<dbReference type="EnsemblMetazoa" id="ASIC005660-RA">
    <property type="protein sequence ID" value="ASIC005660-PA"/>
    <property type="gene ID" value="ASIC005660"/>
</dbReference>
<name>A0A084VK19_ANOSI</name>
<evidence type="ECO:0000313" key="1">
    <source>
        <dbReference type="EMBL" id="KFB38313.1"/>
    </source>
</evidence>
<dbReference type="VEuPathDB" id="VectorBase:ASIC005660"/>